<feature type="compositionally biased region" description="Basic residues" evidence="1">
    <location>
        <begin position="1"/>
        <end position="11"/>
    </location>
</feature>
<reference evidence="2" key="1">
    <citation type="submission" date="2019-03" db="EMBL/GenBank/DDBJ databases">
        <authorList>
            <person name="Danneels B."/>
        </authorList>
    </citation>
    <scope>NUCLEOTIDE SEQUENCE</scope>
</reference>
<dbReference type="AlphaFoldDB" id="A0A484P742"/>
<dbReference type="EMBL" id="CAADHZ010000027">
    <property type="protein sequence ID" value="VFR36962.1"/>
    <property type="molecule type" value="Genomic_DNA"/>
</dbReference>
<sequence>MKPTTKPRIHRVPPSARNRSKAPRYRCTGSGSDAYGPTPELAYERWEKKHVARQEALAIAAREKADIAARAVPARTPTPFRPLGLASAGGLGAMAWRLAAARAAADQPSSPSMHGKPQVQ</sequence>
<evidence type="ECO:0000313" key="2">
    <source>
        <dbReference type="EMBL" id="VFR20247.1"/>
    </source>
</evidence>
<gene>
    <name evidence="3" type="ORF">ANDO1_1721</name>
    <name evidence="2" type="ORF">ANDO2_1628</name>
</gene>
<name>A0A484P742_9ZZZZ</name>
<organism evidence="2">
    <name type="scientific">plant metagenome</name>
    <dbReference type="NCBI Taxonomy" id="1297885"/>
    <lineage>
        <taxon>unclassified sequences</taxon>
        <taxon>metagenomes</taxon>
        <taxon>organismal metagenomes</taxon>
    </lineage>
</organism>
<feature type="region of interest" description="Disordered" evidence="1">
    <location>
        <begin position="1"/>
        <end position="38"/>
    </location>
</feature>
<evidence type="ECO:0000313" key="3">
    <source>
        <dbReference type="EMBL" id="VFR36962.1"/>
    </source>
</evidence>
<dbReference type="EMBL" id="CAADIB010000003">
    <property type="protein sequence ID" value="VFR20247.1"/>
    <property type="molecule type" value="Genomic_DNA"/>
</dbReference>
<accession>A0A484P742</accession>
<protein>
    <submittedName>
        <fullName evidence="2">Uncharacterized protein</fullName>
    </submittedName>
</protein>
<evidence type="ECO:0000256" key="1">
    <source>
        <dbReference type="SAM" id="MobiDB-lite"/>
    </source>
</evidence>
<proteinExistence type="predicted"/>